<dbReference type="EMBL" id="JAFNEN010000434">
    <property type="protein sequence ID" value="KAG8183057.1"/>
    <property type="molecule type" value="Genomic_DNA"/>
</dbReference>
<evidence type="ECO:0000313" key="2">
    <source>
        <dbReference type="Proteomes" id="UP000827092"/>
    </source>
</evidence>
<dbReference type="AlphaFoldDB" id="A0AAV6UF07"/>
<evidence type="ECO:0000313" key="1">
    <source>
        <dbReference type="EMBL" id="KAG8183057.1"/>
    </source>
</evidence>
<gene>
    <name evidence="1" type="ORF">JTE90_018102</name>
</gene>
<reference evidence="1 2" key="1">
    <citation type="journal article" date="2022" name="Nat. Ecol. Evol.">
        <title>A masculinizing supergene underlies an exaggerated male reproductive morph in a spider.</title>
        <authorList>
            <person name="Hendrickx F."/>
            <person name="De Corte Z."/>
            <person name="Sonet G."/>
            <person name="Van Belleghem S.M."/>
            <person name="Kostlbacher S."/>
            <person name="Vangestel C."/>
        </authorList>
    </citation>
    <scope>NUCLEOTIDE SEQUENCE [LARGE SCALE GENOMIC DNA]</scope>
    <source>
        <strain evidence="1">W744_W776</strain>
    </source>
</reference>
<name>A0AAV6UF07_9ARAC</name>
<comment type="caution">
    <text evidence="1">The sequence shown here is derived from an EMBL/GenBank/DDBJ whole genome shotgun (WGS) entry which is preliminary data.</text>
</comment>
<protein>
    <submittedName>
        <fullName evidence="1">Uncharacterized protein</fullName>
    </submittedName>
</protein>
<dbReference type="Proteomes" id="UP000827092">
    <property type="component" value="Unassembled WGS sequence"/>
</dbReference>
<proteinExistence type="predicted"/>
<accession>A0AAV6UF07</accession>
<sequence>MPFHKPCPISQGNHISSEYPQLHLTKPCLGVRLQHKLPRHHKRKPSPKLRGRLEALWPRESAIGGGS</sequence>
<keyword evidence="2" id="KW-1185">Reference proteome</keyword>
<organism evidence="1 2">
    <name type="scientific">Oedothorax gibbosus</name>
    <dbReference type="NCBI Taxonomy" id="931172"/>
    <lineage>
        <taxon>Eukaryota</taxon>
        <taxon>Metazoa</taxon>
        <taxon>Ecdysozoa</taxon>
        <taxon>Arthropoda</taxon>
        <taxon>Chelicerata</taxon>
        <taxon>Arachnida</taxon>
        <taxon>Araneae</taxon>
        <taxon>Araneomorphae</taxon>
        <taxon>Entelegynae</taxon>
        <taxon>Araneoidea</taxon>
        <taxon>Linyphiidae</taxon>
        <taxon>Erigoninae</taxon>
        <taxon>Oedothorax</taxon>
    </lineage>
</organism>